<sequence>MLTNFVRSKSRADYEVTKKKWLKMSIVDLNGPVQAKDGKIITHNEYIDWFIDELMELINDYQYIIEDEKKFKEEIAHFIYTLSDTGNHG</sequence>
<reference evidence="1" key="1">
    <citation type="journal article" date="2014" name="Front. Microbiol.">
        <title>High frequency of phylogenetically diverse reductive dehalogenase-homologous genes in deep subseafloor sedimentary metagenomes.</title>
        <authorList>
            <person name="Kawai M."/>
            <person name="Futagami T."/>
            <person name="Toyoda A."/>
            <person name="Takaki Y."/>
            <person name="Nishi S."/>
            <person name="Hori S."/>
            <person name="Arai W."/>
            <person name="Tsubouchi T."/>
            <person name="Morono Y."/>
            <person name="Uchiyama I."/>
            <person name="Ito T."/>
            <person name="Fujiyama A."/>
            <person name="Inagaki F."/>
            <person name="Takami H."/>
        </authorList>
    </citation>
    <scope>NUCLEOTIDE SEQUENCE</scope>
    <source>
        <strain evidence="1">Expedition CK06-06</strain>
    </source>
</reference>
<name>X0TJZ9_9ZZZZ</name>
<dbReference type="EMBL" id="BARS01018357">
    <property type="protein sequence ID" value="GAF93564.1"/>
    <property type="molecule type" value="Genomic_DNA"/>
</dbReference>
<gene>
    <name evidence="1" type="ORF">S01H1_29874</name>
</gene>
<organism evidence="1">
    <name type="scientific">marine sediment metagenome</name>
    <dbReference type="NCBI Taxonomy" id="412755"/>
    <lineage>
        <taxon>unclassified sequences</taxon>
        <taxon>metagenomes</taxon>
        <taxon>ecological metagenomes</taxon>
    </lineage>
</organism>
<evidence type="ECO:0000313" key="1">
    <source>
        <dbReference type="EMBL" id="GAF93564.1"/>
    </source>
</evidence>
<protein>
    <submittedName>
        <fullName evidence="1">Uncharacterized protein</fullName>
    </submittedName>
</protein>
<accession>X0TJZ9</accession>
<comment type="caution">
    <text evidence="1">The sequence shown here is derived from an EMBL/GenBank/DDBJ whole genome shotgun (WGS) entry which is preliminary data.</text>
</comment>
<proteinExistence type="predicted"/>
<dbReference type="AlphaFoldDB" id="X0TJZ9"/>